<dbReference type="PIRSF" id="PIRSF037442">
    <property type="entry name" value="UCP037442_abhydr"/>
    <property type="match status" value="1"/>
</dbReference>
<dbReference type="GO" id="GO:0016787">
    <property type="term" value="F:hydrolase activity"/>
    <property type="evidence" value="ECO:0007669"/>
    <property type="project" value="UniProtKB-KW"/>
</dbReference>
<gene>
    <name evidence="2" type="ORF">AAE021_06910</name>
</gene>
<dbReference type="InterPro" id="IPR029058">
    <property type="entry name" value="AB_hydrolase_fold"/>
</dbReference>
<protein>
    <submittedName>
        <fullName evidence="2">Alpha/beta fold hydrolase</fullName>
    </submittedName>
</protein>
<dbReference type="Pfam" id="PF12146">
    <property type="entry name" value="Hydrolase_4"/>
    <property type="match status" value="1"/>
</dbReference>
<organism evidence="2 3">
    <name type="scientific">Arthrobacter citreus</name>
    <dbReference type="NCBI Taxonomy" id="1670"/>
    <lineage>
        <taxon>Bacteria</taxon>
        <taxon>Bacillati</taxon>
        <taxon>Actinomycetota</taxon>
        <taxon>Actinomycetes</taxon>
        <taxon>Micrococcales</taxon>
        <taxon>Micrococcaceae</taxon>
        <taxon>Arthrobacter</taxon>
    </lineage>
</organism>
<evidence type="ECO:0000313" key="2">
    <source>
        <dbReference type="EMBL" id="WZP17279.1"/>
    </source>
</evidence>
<dbReference type="RefSeq" id="WP_342024876.1">
    <property type="nucleotide sequence ID" value="NZ_CP151657.1"/>
</dbReference>
<dbReference type="SUPFAM" id="SSF53474">
    <property type="entry name" value="alpha/beta-Hydrolases"/>
    <property type="match status" value="1"/>
</dbReference>
<evidence type="ECO:0000313" key="3">
    <source>
        <dbReference type="Proteomes" id="UP001448858"/>
    </source>
</evidence>
<dbReference type="EMBL" id="CP151657">
    <property type="protein sequence ID" value="WZP17279.1"/>
    <property type="molecule type" value="Genomic_DNA"/>
</dbReference>
<dbReference type="InterPro" id="IPR017208">
    <property type="entry name" value="UCP037442_abhydr"/>
</dbReference>
<evidence type="ECO:0000259" key="1">
    <source>
        <dbReference type="Pfam" id="PF12146"/>
    </source>
</evidence>
<accession>A0ABZ2ZYZ7</accession>
<keyword evidence="2" id="KW-0378">Hydrolase</keyword>
<feature type="domain" description="Serine aminopeptidase S33" evidence="1">
    <location>
        <begin position="22"/>
        <end position="135"/>
    </location>
</feature>
<dbReference type="Gene3D" id="3.40.50.1820">
    <property type="entry name" value="alpha/beta hydrolase"/>
    <property type="match status" value="1"/>
</dbReference>
<dbReference type="Proteomes" id="UP001448858">
    <property type="component" value="Chromosome"/>
</dbReference>
<keyword evidence="3" id="KW-1185">Reference proteome</keyword>
<name>A0ABZ2ZYZ7_9MICC</name>
<sequence length="283" mass="30697">MPVPTGGALAGTLRLPTHGVLRAAVVIHPATAVAERLYTGFSEYLADNGYAVLTYDYRGTGSSGSPKANRTIRMRDWMMHDVPAASGWMAERFPDLPHLAVGHSIGGHAMALNNGTDGLLGFVAIASHAGVTKAIADPKERLRVWVVLRILGPITGRLLGVVPGRKMGLGEDMPGGAMLEWSSWSRRPNYFFDDPSMQADERAGRVRTEVLSIGFSDDLWATPGQINAIYSRLPNAAVERRTYTPDDAGAPAIGHMGFFRRGVKEKLWPEVLAWLDGRIAKQP</sequence>
<reference evidence="2 3" key="1">
    <citation type="submission" date="2024-04" db="EMBL/GenBank/DDBJ databases">
        <title>Arthrobacter sp. from Plains bison fecal sample.</title>
        <authorList>
            <person name="Ruzzini A."/>
        </authorList>
    </citation>
    <scope>NUCLEOTIDE SEQUENCE [LARGE SCALE GENOMIC DNA]</scope>
    <source>
        <strain evidence="2 3">EINP1</strain>
    </source>
</reference>
<proteinExistence type="predicted"/>
<dbReference type="InterPro" id="IPR022742">
    <property type="entry name" value="Hydrolase_4"/>
</dbReference>